<comment type="caution">
    <text evidence="1">The sequence shown here is derived from an EMBL/GenBank/DDBJ whole genome shotgun (WGS) entry which is preliminary data.</text>
</comment>
<keyword evidence="2" id="KW-1185">Reference proteome</keyword>
<evidence type="ECO:0000313" key="2">
    <source>
        <dbReference type="Proteomes" id="UP001500668"/>
    </source>
</evidence>
<dbReference type="RefSeq" id="WP_344069352.1">
    <property type="nucleotide sequence ID" value="NZ_BAAACA010000004.1"/>
</dbReference>
<organism evidence="1 2">
    <name type="scientific">Streptomyces crystallinus</name>
    <dbReference type="NCBI Taxonomy" id="68191"/>
    <lineage>
        <taxon>Bacteria</taxon>
        <taxon>Bacillati</taxon>
        <taxon>Actinomycetota</taxon>
        <taxon>Actinomycetes</taxon>
        <taxon>Kitasatosporales</taxon>
        <taxon>Streptomycetaceae</taxon>
        <taxon>Streptomyces</taxon>
    </lineage>
</organism>
<gene>
    <name evidence="1" type="ORF">GCM10010394_04880</name>
</gene>
<proteinExistence type="predicted"/>
<protein>
    <recommendedName>
        <fullName evidence="3">Tail assembly chaperone</fullName>
    </recommendedName>
</protein>
<evidence type="ECO:0008006" key="3">
    <source>
        <dbReference type="Google" id="ProtNLM"/>
    </source>
</evidence>
<accession>A0ABN1F0S6</accession>
<evidence type="ECO:0000313" key="1">
    <source>
        <dbReference type="EMBL" id="GAA0579353.1"/>
    </source>
</evidence>
<name>A0ABN1F0S6_9ACTN</name>
<reference evidence="1 2" key="1">
    <citation type="journal article" date="2019" name="Int. J. Syst. Evol. Microbiol.">
        <title>The Global Catalogue of Microorganisms (GCM) 10K type strain sequencing project: providing services to taxonomists for standard genome sequencing and annotation.</title>
        <authorList>
            <consortium name="The Broad Institute Genomics Platform"/>
            <consortium name="The Broad Institute Genome Sequencing Center for Infectious Disease"/>
            <person name="Wu L."/>
            <person name="Ma J."/>
        </authorList>
    </citation>
    <scope>NUCLEOTIDE SEQUENCE [LARGE SCALE GENOMIC DNA]</scope>
    <source>
        <strain evidence="1 2">JCM 5067</strain>
    </source>
</reference>
<dbReference type="EMBL" id="BAAACA010000004">
    <property type="protein sequence ID" value="GAA0579353.1"/>
    <property type="molecule type" value="Genomic_DNA"/>
</dbReference>
<sequence length="97" mass="10472">MAATTTKKTTAAKKAEATDAPTTFEFNSVEFTIPSAKKLPFEVLEAIDDDRSEVAIIRSIVGPEQWVAFKDTRPTIEDFEEFAQAVAEAAGFGDAGN</sequence>
<dbReference type="Proteomes" id="UP001500668">
    <property type="component" value="Unassembled WGS sequence"/>
</dbReference>